<evidence type="ECO:0000313" key="11">
    <source>
        <dbReference type="EMBL" id="RVX72856.1"/>
    </source>
</evidence>
<dbReference type="GO" id="GO:0004814">
    <property type="term" value="F:arginine-tRNA ligase activity"/>
    <property type="evidence" value="ECO:0007669"/>
    <property type="project" value="UniProtKB-EC"/>
</dbReference>
<dbReference type="InterPro" id="IPR009080">
    <property type="entry name" value="tRNAsynth_Ia_anticodon-bd"/>
</dbReference>
<dbReference type="Gene3D" id="3.30.1360.70">
    <property type="entry name" value="Arginyl tRNA synthetase N-terminal domain"/>
    <property type="match status" value="1"/>
</dbReference>
<feature type="region of interest" description="Disordered" evidence="9">
    <location>
        <begin position="1491"/>
        <end position="1527"/>
    </location>
</feature>
<accession>A0A438NB49</accession>
<gene>
    <name evidence="11" type="ORF">B0A52_03209</name>
</gene>
<dbReference type="InterPro" id="IPR036695">
    <property type="entry name" value="Arg-tRNA-synth_N_sf"/>
</dbReference>
<feature type="compositionally biased region" description="Low complexity" evidence="9">
    <location>
        <begin position="173"/>
        <end position="185"/>
    </location>
</feature>
<dbReference type="VEuPathDB" id="FungiDB:PV10_06545"/>
<feature type="compositionally biased region" description="Basic and acidic residues" evidence="9">
    <location>
        <begin position="186"/>
        <end position="201"/>
    </location>
</feature>
<dbReference type="PANTHER" id="PTHR11956">
    <property type="entry name" value="ARGINYL-TRNA SYNTHETASE"/>
    <property type="match status" value="1"/>
</dbReference>
<reference evidence="11 12" key="1">
    <citation type="submission" date="2017-03" db="EMBL/GenBank/DDBJ databases">
        <title>Genomes of endolithic fungi from Antarctica.</title>
        <authorList>
            <person name="Coleine C."/>
            <person name="Masonjones S."/>
            <person name="Stajich J.E."/>
        </authorList>
    </citation>
    <scope>NUCLEOTIDE SEQUENCE [LARGE SCALE GENOMIC DNA]</scope>
    <source>
        <strain evidence="11 12">CCFEE 6314</strain>
    </source>
</reference>
<dbReference type="SUPFAM" id="SSF47323">
    <property type="entry name" value="Anticodon-binding domain of a subclass of class I aminoacyl-tRNA synthetases"/>
    <property type="match status" value="1"/>
</dbReference>
<evidence type="ECO:0000256" key="8">
    <source>
        <dbReference type="ARBA" id="ARBA00049339"/>
    </source>
</evidence>
<dbReference type="SMART" id="SM00836">
    <property type="entry name" value="DALR_1"/>
    <property type="match status" value="1"/>
</dbReference>
<feature type="region of interest" description="Disordered" evidence="9">
    <location>
        <begin position="1"/>
        <end position="77"/>
    </location>
</feature>
<keyword evidence="3" id="KW-0436">Ligase</keyword>
<feature type="compositionally biased region" description="Basic and acidic residues" evidence="9">
    <location>
        <begin position="29"/>
        <end position="38"/>
    </location>
</feature>
<comment type="similarity">
    <text evidence="1">Belongs to the class-I aminoacyl-tRNA synthetase family.</text>
</comment>
<evidence type="ECO:0000256" key="9">
    <source>
        <dbReference type="SAM" id="MobiDB-lite"/>
    </source>
</evidence>
<evidence type="ECO:0000256" key="5">
    <source>
        <dbReference type="ARBA" id="ARBA00022840"/>
    </source>
</evidence>
<comment type="catalytic activity">
    <reaction evidence="8">
        <text>tRNA(Arg) + L-arginine + ATP = L-arginyl-tRNA(Arg) + AMP + diphosphate</text>
        <dbReference type="Rhea" id="RHEA:20301"/>
        <dbReference type="Rhea" id="RHEA-COMP:9658"/>
        <dbReference type="Rhea" id="RHEA-COMP:9673"/>
        <dbReference type="ChEBI" id="CHEBI:30616"/>
        <dbReference type="ChEBI" id="CHEBI:32682"/>
        <dbReference type="ChEBI" id="CHEBI:33019"/>
        <dbReference type="ChEBI" id="CHEBI:78442"/>
        <dbReference type="ChEBI" id="CHEBI:78513"/>
        <dbReference type="ChEBI" id="CHEBI:456215"/>
        <dbReference type="EC" id="6.1.1.19"/>
    </reaction>
</comment>
<dbReference type="InterPro" id="IPR008909">
    <property type="entry name" value="DALR_anticod-bd"/>
</dbReference>
<keyword evidence="6" id="KW-0648">Protein biosynthesis</keyword>
<sequence length="1527" mass="171065">MASCKMQPVLGLPKPSEANSPRSRHAMHHEKAKEDGVKRTRGKKQKTEKVQANSHLQPVEEPKGANRDGNPGSRPFVDTNILNNRYVDSSNVPRHDGISLVRAFMFDRNMSEACQAVADKVDEFCGLAGLDDCPPDHTVFLVDDRCCFPGREGVRPNPGPLTPQSYLEHRSQPRFQSRPSQRQKASSHEALAESSSSDRRQQPATAPADQAIKKFDPPQSWEEYAEHHGQHIHWPQQENGQLPDAERRTVFTTDLDRWSIHVLATTASSHEVDSLRSAFYRHLLFEPLIGIDLSQTGMLTFQLSFHFPYYAWRAYDSPRPPLEDSRRFLGSDDDTPLRGSEDVSFLNDSVLEGSHYLYQSQMSLTITGSDSWRWTAYFFVDTYHDHESRETVQEYHEEAVGEGGFLMDPLTLGTVAADQPLCDPRAYFLLITHIRLNQVKLEWQTIEDRICRAVRACHQAPIIRRRTTSSTSLIETNRRHGREIIDRIGRVRLLAVRMADELGKLCQSVEGFLQEHSRSFEDLSQDVVPGKRALFTIKALHNELKTSWKALLSQVIRCDASLKELKLHFAEQAAGARSFQTQLALQRVATDQYRILLAEQQCMATILTTRFAEENKCYTVEARAMTVFMVCFVSPCALSMSFFSMQDTVTPFVPPTMASFLVMTDDSTMASYTLQGLQNLLEEVGVSGSIPEFASADVLSCPTDIYLSILADIIVQLTGCDRQVAYDSVAIGTDVWDLVTVIARLRLREDPEELAQHIADQFPESPLLEYPVVDGIHLRILFQRENLGHILLPYILDRAERYGQHLEDGACHSPNTGKASKKVVVDFSSPNLGREFSGHYFRSTVIGASIANLYDSMGWDVVRLNFIGDWGQHIGLLATGWKRFGSEAALDDDPLRHLLDVYTQIDELHKAEVRLLKAYPMPTGEDLEALDKSIAEERDELLKAMEDGDPEALALWKRFRLSCISRYVKLYSRLGLEFDDYSGESEISYIALDEVERILKRKGVYEEGEDAWIIDFSKHPTKWVKSGIARIRNKNDTTTYLLREIAAAIERDREYAFDKMLFVVLSNQSTHFQHLFGALELMGYEGLANRLQHVSFADVYGLSPNSGNQGLLFSDILDQAERSVQQYFQTHPDDYTQLQLVDDRQMASKIGILALLTETLSVKKKDKLTLDITNLINNEKVSGAFLKTTITRVRAKAESTEVSREQLRTADFSICYEDPYLAILRQMLLLPNIIRSAFEKLEPSIVLEYLYNFCKLLDQILDVGDVGDDGGQEEEEQGKGKGADEAPQSVNSAFEAALYQSALHVLENGMGFIGLAFFGRDHADTDNDSLEQAAVDLGGFSESDNPPKDVHEVAMEEEVGTTGDIMKDPAEHRDDVDDSNLSLNVSPSDHHDGLLGSDEIDTHEVGELKVGADVANAEEMRHVDLEEKSIDVPDVVARDMPSGDQGSTPDGSSDLVETLPTHGRAQTRVDSGLGIGDEKFLEELTSILTAAGVNEKSIDGSTDESNDDDSAGTGYSTTHKLEIQGSH</sequence>
<dbReference type="Proteomes" id="UP000288859">
    <property type="component" value="Unassembled WGS sequence"/>
</dbReference>
<dbReference type="SUPFAM" id="SSF55190">
    <property type="entry name" value="Arginyl-tRNA synthetase (ArgRS), N-terminal 'additional' domain"/>
    <property type="match status" value="1"/>
</dbReference>
<dbReference type="Pfam" id="PF00750">
    <property type="entry name" value="tRNA-synt_1d"/>
    <property type="match status" value="1"/>
</dbReference>
<keyword evidence="5" id="KW-0067">ATP-binding</keyword>
<dbReference type="PRINTS" id="PR01038">
    <property type="entry name" value="TRNASYNTHARG"/>
</dbReference>
<evidence type="ECO:0000256" key="4">
    <source>
        <dbReference type="ARBA" id="ARBA00022741"/>
    </source>
</evidence>
<feature type="compositionally biased region" description="Basic and acidic residues" evidence="9">
    <location>
        <begin position="1365"/>
        <end position="1375"/>
    </location>
</feature>
<dbReference type="GO" id="GO:0032543">
    <property type="term" value="P:mitochondrial translation"/>
    <property type="evidence" value="ECO:0007669"/>
    <property type="project" value="TreeGrafter"/>
</dbReference>
<dbReference type="EC" id="6.1.1.19" evidence="2"/>
<dbReference type="GO" id="GO:0005739">
    <property type="term" value="C:mitochondrion"/>
    <property type="evidence" value="ECO:0007669"/>
    <property type="project" value="TreeGrafter"/>
</dbReference>
<dbReference type="GO" id="GO:0006420">
    <property type="term" value="P:arginyl-tRNA aminoacylation"/>
    <property type="evidence" value="ECO:0007669"/>
    <property type="project" value="InterPro"/>
</dbReference>
<evidence type="ECO:0000256" key="1">
    <source>
        <dbReference type="ARBA" id="ARBA00005594"/>
    </source>
</evidence>
<evidence type="ECO:0000256" key="3">
    <source>
        <dbReference type="ARBA" id="ARBA00022598"/>
    </source>
</evidence>
<dbReference type="OrthoDB" id="4121235at2759"/>
<dbReference type="EMBL" id="NAJM01000010">
    <property type="protein sequence ID" value="RVX72856.1"/>
    <property type="molecule type" value="Genomic_DNA"/>
</dbReference>
<dbReference type="SUPFAM" id="SSF52374">
    <property type="entry name" value="Nucleotidylyl transferase"/>
    <property type="match status" value="1"/>
</dbReference>
<dbReference type="InterPro" id="IPR035684">
    <property type="entry name" value="ArgRS_core"/>
</dbReference>
<comment type="caution">
    <text evidence="11">The sequence shown here is derived from an EMBL/GenBank/DDBJ whole genome shotgun (WGS) entry which is preliminary data.</text>
</comment>
<evidence type="ECO:0000256" key="7">
    <source>
        <dbReference type="ARBA" id="ARBA00023146"/>
    </source>
</evidence>
<feature type="compositionally biased region" description="Acidic residues" evidence="9">
    <location>
        <begin position="1267"/>
        <end position="1276"/>
    </location>
</feature>
<feature type="region of interest" description="Disordered" evidence="9">
    <location>
        <begin position="1365"/>
        <end position="1386"/>
    </location>
</feature>
<evidence type="ECO:0000256" key="6">
    <source>
        <dbReference type="ARBA" id="ARBA00022917"/>
    </source>
</evidence>
<feature type="region of interest" description="Disordered" evidence="9">
    <location>
        <begin position="1425"/>
        <end position="1470"/>
    </location>
</feature>
<feature type="compositionally biased region" description="Acidic residues" evidence="9">
    <location>
        <begin position="1501"/>
        <end position="1510"/>
    </location>
</feature>
<evidence type="ECO:0000259" key="10">
    <source>
        <dbReference type="SMART" id="SM00836"/>
    </source>
</evidence>
<organism evidence="11 12">
    <name type="scientific">Exophiala mesophila</name>
    <name type="common">Black yeast-like fungus</name>
    <dbReference type="NCBI Taxonomy" id="212818"/>
    <lineage>
        <taxon>Eukaryota</taxon>
        <taxon>Fungi</taxon>
        <taxon>Dikarya</taxon>
        <taxon>Ascomycota</taxon>
        <taxon>Pezizomycotina</taxon>
        <taxon>Eurotiomycetes</taxon>
        <taxon>Chaetothyriomycetidae</taxon>
        <taxon>Chaetothyriales</taxon>
        <taxon>Herpotrichiellaceae</taxon>
        <taxon>Exophiala</taxon>
    </lineage>
</organism>
<proteinExistence type="inferred from homology"/>
<keyword evidence="4" id="KW-0547">Nucleotide-binding</keyword>
<dbReference type="GO" id="GO:0005524">
    <property type="term" value="F:ATP binding"/>
    <property type="evidence" value="ECO:0007669"/>
    <property type="project" value="UniProtKB-KW"/>
</dbReference>
<feature type="domain" description="DALR anticodon binding" evidence="10">
    <location>
        <begin position="1190"/>
        <end position="1317"/>
    </location>
</feature>
<dbReference type="Gene3D" id="3.40.50.620">
    <property type="entry name" value="HUPs"/>
    <property type="match status" value="1"/>
</dbReference>
<feature type="region of interest" description="Disordered" evidence="9">
    <location>
        <begin position="1267"/>
        <end position="1287"/>
    </location>
</feature>
<feature type="region of interest" description="Disordered" evidence="9">
    <location>
        <begin position="151"/>
        <end position="214"/>
    </location>
</feature>
<dbReference type="VEuPathDB" id="FungiDB:PV10_04060"/>
<keyword evidence="7" id="KW-0030">Aminoacyl-tRNA synthetase</keyword>
<evidence type="ECO:0000313" key="12">
    <source>
        <dbReference type="Proteomes" id="UP000288859"/>
    </source>
</evidence>
<dbReference type="InterPro" id="IPR014729">
    <property type="entry name" value="Rossmann-like_a/b/a_fold"/>
</dbReference>
<protein>
    <recommendedName>
        <fullName evidence="2">arginine--tRNA ligase</fullName>
        <ecNumber evidence="2">6.1.1.19</ecNumber>
    </recommendedName>
</protein>
<dbReference type="InterPro" id="IPR001278">
    <property type="entry name" value="Arg-tRNA-ligase"/>
</dbReference>
<dbReference type="PANTHER" id="PTHR11956:SF11">
    <property type="entry name" value="ARGININE--TRNA LIGASE, MITOCHONDRIAL-RELATED"/>
    <property type="match status" value="1"/>
</dbReference>
<dbReference type="Gene3D" id="1.10.730.10">
    <property type="entry name" value="Isoleucyl-tRNA Synthetase, Domain 1"/>
    <property type="match status" value="1"/>
</dbReference>
<evidence type="ECO:0000256" key="2">
    <source>
        <dbReference type="ARBA" id="ARBA00012837"/>
    </source>
</evidence>
<name>A0A438NB49_EXOME</name>